<dbReference type="PROSITE" id="PS51873">
    <property type="entry name" value="TRIAD"/>
    <property type="match status" value="1"/>
</dbReference>
<organism evidence="11 12">
    <name type="scientific">Thelonectria olida</name>
    <dbReference type="NCBI Taxonomy" id="1576542"/>
    <lineage>
        <taxon>Eukaryota</taxon>
        <taxon>Fungi</taxon>
        <taxon>Dikarya</taxon>
        <taxon>Ascomycota</taxon>
        <taxon>Pezizomycotina</taxon>
        <taxon>Sordariomycetes</taxon>
        <taxon>Hypocreomycetidae</taxon>
        <taxon>Hypocreales</taxon>
        <taxon>Nectriaceae</taxon>
        <taxon>Thelonectria</taxon>
    </lineage>
</organism>
<feature type="compositionally biased region" description="Polar residues" evidence="9">
    <location>
        <begin position="194"/>
        <end position="206"/>
    </location>
</feature>
<dbReference type="PANTHER" id="PTHR11685">
    <property type="entry name" value="RBR FAMILY RING FINGER AND IBR DOMAIN-CONTAINING"/>
    <property type="match status" value="1"/>
</dbReference>
<proteinExistence type="predicted"/>
<dbReference type="EMBL" id="JAGPYM010000004">
    <property type="protein sequence ID" value="KAH6896008.1"/>
    <property type="molecule type" value="Genomic_DNA"/>
</dbReference>
<evidence type="ECO:0000256" key="5">
    <source>
        <dbReference type="ARBA" id="ARBA00022737"/>
    </source>
</evidence>
<dbReference type="GO" id="GO:0008270">
    <property type="term" value="F:zinc ion binding"/>
    <property type="evidence" value="ECO:0007669"/>
    <property type="project" value="UniProtKB-KW"/>
</dbReference>
<dbReference type="GO" id="GO:0016567">
    <property type="term" value="P:protein ubiquitination"/>
    <property type="evidence" value="ECO:0007669"/>
    <property type="project" value="InterPro"/>
</dbReference>
<dbReference type="EC" id="2.3.2.31" evidence="2"/>
<dbReference type="CDD" id="cd22584">
    <property type="entry name" value="Rcat_RBR_unk"/>
    <property type="match status" value="1"/>
</dbReference>
<keyword evidence="3" id="KW-0808">Transferase</keyword>
<evidence type="ECO:0000256" key="7">
    <source>
        <dbReference type="ARBA" id="ARBA00022786"/>
    </source>
</evidence>
<keyword evidence="6" id="KW-0863">Zinc-finger</keyword>
<protein>
    <recommendedName>
        <fullName evidence="2">RBR-type E3 ubiquitin transferase</fullName>
        <ecNumber evidence="2">2.3.2.31</ecNumber>
    </recommendedName>
</protein>
<dbReference type="Gene3D" id="1.20.120.1750">
    <property type="match status" value="1"/>
</dbReference>
<evidence type="ECO:0000256" key="3">
    <source>
        <dbReference type="ARBA" id="ARBA00022679"/>
    </source>
</evidence>
<evidence type="ECO:0000256" key="2">
    <source>
        <dbReference type="ARBA" id="ARBA00012251"/>
    </source>
</evidence>
<dbReference type="AlphaFoldDB" id="A0A9P8WB83"/>
<comment type="caution">
    <text evidence="11">The sequence shown here is derived from an EMBL/GenBank/DDBJ whole genome shotgun (WGS) entry which is preliminary data.</text>
</comment>
<name>A0A9P8WB83_9HYPO</name>
<dbReference type="InterPro" id="IPR002867">
    <property type="entry name" value="IBR_dom"/>
</dbReference>
<evidence type="ECO:0000256" key="9">
    <source>
        <dbReference type="SAM" id="MobiDB-lite"/>
    </source>
</evidence>
<dbReference type="OrthoDB" id="10009520at2759"/>
<sequence length="653" mass="73725">MSVEDLEINDDIEEEDESIAPIYPAPTARYNSNATTTTFPIFSVLFLLPCCHRQSDVRVTSTSKPNFKLRNSDLRQIPSSDNFVLLVQPKLKMEMFNLDDPSVSLMIQLHLEELQQLGNSSKGKGREGEQSDSDVAAQIYKAELEYFKSVVSDRSMCKSIAQAVISDGALVNQLRREDQEEAQGAGDQEMAMNLGNSESGDTSATEADNLAPDEMPIPDGELERLSKLEALYMCSPHEHLPDQGESSSWAASRPGTSPPVLMATCVCCGDDYRFYDVARCPCSHEYCRNCLAELFRNSMTDESLYPPRCCRQQIPLDPNRPFLPSYLVGEFLAKKAELDETNRTYCHEPTCSTFIPTQTIKGDVGLCSKCSKQTCAICKGASHQGDCPQDHATQELLRLATENGWQRCRSCARVVELGTGCNHITCWCGAEFCYICNVNWKECQCVVWDEARLLERAEAIVDRNLDGRPQNPARRARDVERERRNLVENHECDHDHWKWRPGPRRCEECRNYLQRPVTVSRANVFVGERSLRCIPVQEGFSTPTTSNFQRNSKDSSFHEVQYVADPLLGGSRLSSKPFWYEESFYKQVNKPNADVVVMVGVTNGDFVSLQTLMRGTPQGCAQDHRLRGTKNGEKREQSWVRCFPIRCGEDRND</sequence>
<accession>A0A9P8WB83</accession>
<dbReference type="Proteomes" id="UP000777438">
    <property type="component" value="Unassembled WGS sequence"/>
</dbReference>
<evidence type="ECO:0000313" key="12">
    <source>
        <dbReference type="Proteomes" id="UP000777438"/>
    </source>
</evidence>
<keyword evidence="12" id="KW-1185">Reference proteome</keyword>
<keyword evidence="4" id="KW-0479">Metal-binding</keyword>
<evidence type="ECO:0000259" key="10">
    <source>
        <dbReference type="PROSITE" id="PS51873"/>
    </source>
</evidence>
<evidence type="ECO:0000313" key="11">
    <source>
        <dbReference type="EMBL" id="KAH6896008.1"/>
    </source>
</evidence>
<dbReference type="InterPro" id="IPR031127">
    <property type="entry name" value="E3_UB_ligase_RBR"/>
</dbReference>
<dbReference type="Pfam" id="PF01485">
    <property type="entry name" value="IBR"/>
    <property type="match status" value="1"/>
</dbReference>
<dbReference type="CDD" id="cd20335">
    <property type="entry name" value="BRcat_RBR"/>
    <property type="match status" value="1"/>
</dbReference>
<evidence type="ECO:0000256" key="6">
    <source>
        <dbReference type="ARBA" id="ARBA00022771"/>
    </source>
</evidence>
<dbReference type="InterPro" id="IPR017907">
    <property type="entry name" value="Znf_RING_CS"/>
</dbReference>
<feature type="domain" description="RING-type" evidence="10">
    <location>
        <begin position="261"/>
        <end position="449"/>
    </location>
</feature>
<dbReference type="InterPro" id="IPR044066">
    <property type="entry name" value="TRIAD_supradom"/>
</dbReference>
<dbReference type="PROSITE" id="PS00518">
    <property type="entry name" value="ZF_RING_1"/>
    <property type="match status" value="1"/>
</dbReference>
<keyword evidence="8" id="KW-0862">Zinc</keyword>
<keyword evidence="5" id="KW-0677">Repeat</keyword>
<keyword evidence="7" id="KW-0833">Ubl conjugation pathway</keyword>
<evidence type="ECO:0000256" key="4">
    <source>
        <dbReference type="ARBA" id="ARBA00022723"/>
    </source>
</evidence>
<dbReference type="GO" id="GO:0061630">
    <property type="term" value="F:ubiquitin protein ligase activity"/>
    <property type="evidence" value="ECO:0007669"/>
    <property type="project" value="UniProtKB-EC"/>
</dbReference>
<feature type="region of interest" description="Disordered" evidence="9">
    <location>
        <begin position="176"/>
        <end position="216"/>
    </location>
</feature>
<evidence type="ECO:0000256" key="1">
    <source>
        <dbReference type="ARBA" id="ARBA00001798"/>
    </source>
</evidence>
<reference evidence="11 12" key="1">
    <citation type="journal article" date="2021" name="Nat. Commun.">
        <title>Genetic determinants of endophytism in the Arabidopsis root mycobiome.</title>
        <authorList>
            <person name="Mesny F."/>
            <person name="Miyauchi S."/>
            <person name="Thiergart T."/>
            <person name="Pickel B."/>
            <person name="Atanasova L."/>
            <person name="Karlsson M."/>
            <person name="Huettel B."/>
            <person name="Barry K.W."/>
            <person name="Haridas S."/>
            <person name="Chen C."/>
            <person name="Bauer D."/>
            <person name="Andreopoulos W."/>
            <person name="Pangilinan J."/>
            <person name="LaButti K."/>
            <person name="Riley R."/>
            <person name="Lipzen A."/>
            <person name="Clum A."/>
            <person name="Drula E."/>
            <person name="Henrissat B."/>
            <person name="Kohler A."/>
            <person name="Grigoriev I.V."/>
            <person name="Martin F.M."/>
            <person name="Hacquard S."/>
        </authorList>
    </citation>
    <scope>NUCLEOTIDE SEQUENCE [LARGE SCALE GENOMIC DNA]</scope>
    <source>
        <strain evidence="11 12">MPI-CAGE-CH-0241</strain>
    </source>
</reference>
<evidence type="ECO:0000256" key="8">
    <source>
        <dbReference type="ARBA" id="ARBA00022833"/>
    </source>
</evidence>
<dbReference type="SUPFAM" id="SSF57850">
    <property type="entry name" value="RING/U-box"/>
    <property type="match status" value="2"/>
</dbReference>
<comment type="catalytic activity">
    <reaction evidence="1">
        <text>[E2 ubiquitin-conjugating enzyme]-S-ubiquitinyl-L-cysteine + [acceptor protein]-L-lysine = [E2 ubiquitin-conjugating enzyme]-L-cysteine + [acceptor protein]-N(6)-ubiquitinyl-L-lysine.</text>
        <dbReference type="EC" id="2.3.2.31"/>
    </reaction>
</comment>
<gene>
    <name evidence="11" type="ORF">B0T10DRAFT_587620</name>
</gene>